<dbReference type="InParanoid" id="A0A4R5DEP2"/>
<dbReference type="OrthoDB" id="4772576at2"/>
<evidence type="ECO:0000313" key="4">
    <source>
        <dbReference type="EMBL" id="TDE09085.1"/>
    </source>
</evidence>
<sequence>MSEVPDVRSAADLRCSDVDRERVAEALRQAAGDGRLTLSELEERLEATFSARTYGDLQPITRDLPQGPYPLPGGTSVTHWQQGRVPPPNAPVAGPRVPNAPVAGAAAGATPLPAAGGPLRPSERITTVLSTEKRKGRWEVPARMDVTSVLGEVVLDFTEAIVRSREIEIQVGVVLGSITLIVPEGIDVRLEEGANILGERRMKLKSEVTPGSPIYHVRGFVFLGELTVRPPRERRSLLGH</sequence>
<proteinExistence type="predicted"/>
<organism evidence="4 5">
    <name type="scientific">Jiangella asiatica</name>
    <dbReference type="NCBI Taxonomy" id="2530372"/>
    <lineage>
        <taxon>Bacteria</taxon>
        <taxon>Bacillati</taxon>
        <taxon>Actinomycetota</taxon>
        <taxon>Actinomycetes</taxon>
        <taxon>Jiangellales</taxon>
        <taxon>Jiangellaceae</taxon>
        <taxon>Jiangella</taxon>
    </lineage>
</organism>
<protein>
    <submittedName>
        <fullName evidence="4">DUF1707 and DUF2154 domain-containing protein</fullName>
    </submittedName>
</protein>
<dbReference type="InterPro" id="IPR012551">
    <property type="entry name" value="DUF1707_SHOCT-like"/>
</dbReference>
<reference evidence="4 5" key="1">
    <citation type="submission" date="2019-03" db="EMBL/GenBank/DDBJ databases">
        <title>Draft genome sequences of novel Actinobacteria.</title>
        <authorList>
            <person name="Sahin N."/>
            <person name="Ay H."/>
            <person name="Saygin H."/>
        </authorList>
    </citation>
    <scope>NUCLEOTIDE SEQUENCE [LARGE SCALE GENOMIC DNA]</scope>
    <source>
        <strain evidence="4 5">5K138</strain>
    </source>
</reference>
<keyword evidence="5" id="KW-1185">Reference proteome</keyword>
<dbReference type="Pfam" id="PF08044">
    <property type="entry name" value="DUF1707"/>
    <property type="match status" value="1"/>
</dbReference>
<evidence type="ECO:0000313" key="5">
    <source>
        <dbReference type="Proteomes" id="UP000294739"/>
    </source>
</evidence>
<accession>A0A4R5DEP2</accession>
<dbReference type="Proteomes" id="UP000294739">
    <property type="component" value="Unassembled WGS sequence"/>
</dbReference>
<comment type="caution">
    <text evidence="4">The sequence shown here is derived from an EMBL/GenBank/DDBJ whole genome shotgun (WGS) entry which is preliminary data.</text>
</comment>
<evidence type="ECO:0000256" key="1">
    <source>
        <dbReference type="SAM" id="MobiDB-lite"/>
    </source>
</evidence>
<dbReference type="RefSeq" id="WP_131895971.1">
    <property type="nucleotide sequence ID" value="NZ_SMKZ01000020.1"/>
</dbReference>
<dbReference type="InterPro" id="IPR024425">
    <property type="entry name" value="LiaF-like_C"/>
</dbReference>
<name>A0A4R5DEP2_9ACTN</name>
<dbReference type="PANTHER" id="PTHR40763:SF4">
    <property type="entry name" value="DUF1707 DOMAIN-CONTAINING PROTEIN"/>
    <property type="match status" value="1"/>
</dbReference>
<feature type="region of interest" description="Disordered" evidence="1">
    <location>
        <begin position="75"/>
        <end position="94"/>
    </location>
</feature>
<dbReference type="Pfam" id="PF09922">
    <property type="entry name" value="LiaF-like_C"/>
    <property type="match status" value="1"/>
</dbReference>
<dbReference type="EMBL" id="SMKZ01000020">
    <property type="protein sequence ID" value="TDE09085.1"/>
    <property type="molecule type" value="Genomic_DNA"/>
</dbReference>
<gene>
    <name evidence="4" type="ORF">E1269_15325</name>
</gene>
<dbReference type="PANTHER" id="PTHR40763">
    <property type="entry name" value="MEMBRANE PROTEIN-RELATED"/>
    <property type="match status" value="1"/>
</dbReference>
<dbReference type="AlphaFoldDB" id="A0A4R5DEP2"/>
<evidence type="ECO:0000259" key="3">
    <source>
        <dbReference type="Pfam" id="PF09922"/>
    </source>
</evidence>
<feature type="domain" description="DUF1707" evidence="2">
    <location>
        <begin position="13"/>
        <end position="65"/>
    </location>
</feature>
<feature type="domain" description="Cell wall-active antibiotics response LiaF-like C-terminal" evidence="3">
    <location>
        <begin position="135"/>
        <end position="199"/>
    </location>
</feature>
<evidence type="ECO:0000259" key="2">
    <source>
        <dbReference type="Pfam" id="PF08044"/>
    </source>
</evidence>